<keyword evidence="3" id="KW-1185">Reference proteome</keyword>
<comment type="caution">
    <text evidence="2">The sequence shown here is derived from an EMBL/GenBank/DDBJ whole genome shotgun (WGS) entry which is preliminary data.</text>
</comment>
<sequence>MQKITTFLTFNDQAEQAALLYTSIFKNSRINHISRYGAGAPVPAGTVMSVSFVLDGQAFSALNGGPHFKFAEGISLFVHCETQEEVDEYWEKLTAGGGQPGPCGWLKDSFGVSWQIIPAALGQLLQSGDPGKAQRVLQAMMQMSKIDIAALEQAAEQVTV</sequence>
<organism evidence="2 3">
    <name type="scientific">Larkinella insperata</name>
    <dbReference type="NCBI Taxonomy" id="332158"/>
    <lineage>
        <taxon>Bacteria</taxon>
        <taxon>Pseudomonadati</taxon>
        <taxon>Bacteroidota</taxon>
        <taxon>Cytophagia</taxon>
        <taxon>Cytophagales</taxon>
        <taxon>Spirosomataceae</taxon>
        <taxon>Larkinella</taxon>
    </lineage>
</organism>
<dbReference type="InterPro" id="IPR029068">
    <property type="entry name" value="Glyas_Bleomycin-R_OHBP_Dase"/>
</dbReference>
<dbReference type="Proteomes" id="UP001597116">
    <property type="component" value="Unassembled WGS sequence"/>
</dbReference>
<dbReference type="EMBL" id="JBHTLP010000024">
    <property type="protein sequence ID" value="MFD1145149.1"/>
    <property type="molecule type" value="Genomic_DNA"/>
</dbReference>
<evidence type="ECO:0000259" key="1">
    <source>
        <dbReference type="Pfam" id="PF06983"/>
    </source>
</evidence>
<proteinExistence type="predicted"/>
<dbReference type="RefSeq" id="WP_265994207.1">
    <property type="nucleotide sequence ID" value="NZ_CP110973.1"/>
</dbReference>
<dbReference type="SUPFAM" id="SSF54593">
    <property type="entry name" value="Glyoxalase/Bleomycin resistance protein/Dihydroxybiphenyl dioxygenase"/>
    <property type="match status" value="1"/>
</dbReference>
<dbReference type="Pfam" id="PF06983">
    <property type="entry name" value="3-dmu-9_3-mt"/>
    <property type="match status" value="1"/>
</dbReference>
<evidence type="ECO:0000313" key="3">
    <source>
        <dbReference type="Proteomes" id="UP001597116"/>
    </source>
</evidence>
<accession>A0ABW3QE07</accession>
<feature type="domain" description="PhnB-like" evidence="1">
    <location>
        <begin position="2"/>
        <end position="117"/>
    </location>
</feature>
<dbReference type="CDD" id="cd06588">
    <property type="entry name" value="PhnB_like"/>
    <property type="match status" value="1"/>
</dbReference>
<dbReference type="PANTHER" id="PTHR33990">
    <property type="entry name" value="PROTEIN YJDN-RELATED"/>
    <property type="match status" value="1"/>
</dbReference>
<dbReference type="Gene3D" id="3.10.180.10">
    <property type="entry name" value="2,3-Dihydroxybiphenyl 1,2-Dioxygenase, domain 1"/>
    <property type="match status" value="1"/>
</dbReference>
<reference evidence="3" key="1">
    <citation type="journal article" date="2019" name="Int. J. Syst. Evol. Microbiol.">
        <title>The Global Catalogue of Microorganisms (GCM) 10K type strain sequencing project: providing services to taxonomists for standard genome sequencing and annotation.</title>
        <authorList>
            <consortium name="The Broad Institute Genomics Platform"/>
            <consortium name="The Broad Institute Genome Sequencing Center for Infectious Disease"/>
            <person name="Wu L."/>
            <person name="Ma J."/>
        </authorList>
    </citation>
    <scope>NUCLEOTIDE SEQUENCE [LARGE SCALE GENOMIC DNA]</scope>
    <source>
        <strain evidence="3">CCUG 55608</strain>
    </source>
</reference>
<evidence type="ECO:0000313" key="2">
    <source>
        <dbReference type="EMBL" id="MFD1145149.1"/>
    </source>
</evidence>
<gene>
    <name evidence="2" type="ORF">ACFQ4C_28725</name>
</gene>
<dbReference type="InterPro" id="IPR009725">
    <property type="entry name" value="3_dmu_93_MTrfase"/>
</dbReference>
<dbReference type="InterPro" id="IPR028973">
    <property type="entry name" value="PhnB-like"/>
</dbReference>
<dbReference type="PIRSF" id="PIRSF021700">
    <property type="entry name" value="3_dmu_93_MTrfase"/>
    <property type="match status" value="1"/>
</dbReference>
<name>A0ABW3QE07_9BACT</name>
<protein>
    <submittedName>
        <fullName evidence="2">VOC family protein</fullName>
    </submittedName>
</protein>